<protein>
    <submittedName>
        <fullName evidence="5">Superoxide dismutase family protein</fullName>
    </submittedName>
</protein>
<dbReference type="InterPro" id="IPR001424">
    <property type="entry name" value="SOD_Cu_Zn_dom"/>
</dbReference>
<keyword evidence="3" id="KW-0732">Signal</keyword>
<evidence type="ECO:0000256" key="1">
    <source>
        <dbReference type="ARBA" id="ARBA00010457"/>
    </source>
</evidence>
<comment type="caution">
    <text evidence="5">The sequence shown here is derived from an EMBL/GenBank/DDBJ whole genome shotgun (WGS) entry which is preliminary data.</text>
</comment>
<sequence>MKSLVTGALAALIAALASTGGTALAAAGPAADPGAEQSWLFVGEFAPVGAPNGTGAVTYDEELVPAGADIAVLQWLGEGRTRVELRVEGVNPGHTYGAHVHTNPCGDAPEDSGPHYQNRPGEGAEAANPANPENEVWLDLTADGQGAGVATARQNWLFREGEAGSVVIHERATSHGHHGTPGDAGARVACFTVPFRGVVQSGTAQADTLPAAPVPAPPPTTGDAAGAGLPGLALHRLPVAGALFGGGGRS</sequence>
<name>A0A5N6ARS9_9ACTN</name>
<dbReference type="SUPFAM" id="SSF49329">
    <property type="entry name" value="Cu,Zn superoxide dismutase-like"/>
    <property type="match status" value="1"/>
</dbReference>
<dbReference type="InterPro" id="IPR036423">
    <property type="entry name" value="SOD-like_Cu/Zn_dom_sf"/>
</dbReference>
<dbReference type="GO" id="GO:0006801">
    <property type="term" value="P:superoxide metabolic process"/>
    <property type="evidence" value="ECO:0007669"/>
    <property type="project" value="InterPro"/>
</dbReference>
<reference evidence="5" key="1">
    <citation type="submission" date="2019-10" db="EMBL/GenBank/DDBJ databases">
        <title>Nonomuraea sp. nov., isolated from Phyllanthus amarus.</title>
        <authorList>
            <person name="Klykleung N."/>
            <person name="Tanasupawat S."/>
        </authorList>
    </citation>
    <scope>NUCLEOTIDE SEQUENCE [LARGE SCALE GENOMIC DNA]</scope>
    <source>
        <strain evidence="5">3MP-10</strain>
    </source>
</reference>
<keyword evidence="6" id="KW-1185">Reference proteome</keyword>
<dbReference type="Gene3D" id="2.60.40.200">
    <property type="entry name" value="Superoxide dismutase, copper/zinc binding domain"/>
    <property type="match status" value="1"/>
</dbReference>
<feature type="region of interest" description="Disordered" evidence="2">
    <location>
        <begin position="94"/>
        <end position="129"/>
    </location>
</feature>
<feature type="domain" description="Superoxide dismutase copper/zinc binding" evidence="4">
    <location>
        <begin position="79"/>
        <end position="190"/>
    </location>
</feature>
<dbReference type="Pfam" id="PF00080">
    <property type="entry name" value="Sod_Cu"/>
    <property type="match status" value="1"/>
</dbReference>
<comment type="similarity">
    <text evidence="1">Belongs to the Cu-Zn superoxide dismutase family.</text>
</comment>
<dbReference type="OrthoDB" id="3297424at2"/>
<dbReference type="EMBL" id="VDLY02000001">
    <property type="protein sequence ID" value="KAB8170822.1"/>
    <property type="molecule type" value="Genomic_DNA"/>
</dbReference>
<feature type="signal peptide" evidence="3">
    <location>
        <begin position="1"/>
        <end position="25"/>
    </location>
</feature>
<evidence type="ECO:0000313" key="6">
    <source>
        <dbReference type="Proteomes" id="UP000314251"/>
    </source>
</evidence>
<gene>
    <name evidence="5" type="ORF">FH607_000230</name>
</gene>
<organism evidence="5 6">
    <name type="scientific">Streptomyces mimosae</name>
    <dbReference type="NCBI Taxonomy" id="2586635"/>
    <lineage>
        <taxon>Bacteria</taxon>
        <taxon>Bacillati</taxon>
        <taxon>Actinomycetota</taxon>
        <taxon>Actinomycetes</taxon>
        <taxon>Kitasatosporales</taxon>
        <taxon>Streptomycetaceae</taxon>
        <taxon>Streptomyces</taxon>
    </lineage>
</organism>
<feature type="chain" id="PRO_5024376097" evidence="3">
    <location>
        <begin position="26"/>
        <end position="250"/>
    </location>
</feature>
<dbReference type="Proteomes" id="UP000314251">
    <property type="component" value="Unassembled WGS sequence"/>
</dbReference>
<evidence type="ECO:0000256" key="3">
    <source>
        <dbReference type="SAM" id="SignalP"/>
    </source>
</evidence>
<dbReference type="GO" id="GO:0046872">
    <property type="term" value="F:metal ion binding"/>
    <property type="evidence" value="ECO:0007669"/>
    <property type="project" value="InterPro"/>
</dbReference>
<accession>A0A5N6ARS9</accession>
<evidence type="ECO:0000313" key="5">
    <source>
        <dbReference type="EMBL" id="KAB8170822.1"/>
    </source>
</evidence>
<dbReference type="RefSeq" id="WP_139665510.1">
    <property type="nucleotide sequence ID" value="NZ_VDLY02000001.1"/>
</dbReference>
<evidence type="ECO:0000256" key="2">
    <source>
        <dbReference type="SAM" id="MobiDB-lite"/>
    </source>
</evidence>
<dbReference type="AlphaFoldDB" id="A0A5N6ARS9"/>
<feature type="compositionally biased region" description="Low complexity" evidence="2">
    <location>
        <begin position="120"/>
        <end position="129"/>
    </location>
</feature>
<proteinExistence type="inferred from homology"/>
<evidence type="ECO:0000259" key="4">
    <source>
        <dbReference type="Pfam" id="PF00080"/>
    </source>
</evidence>